<protein>
    <submittedName>
        <fullName evidence="1">Uncharacterized protein</fullName>
    </submittedName>
</protein>
<evidence type="ECO:0000313" key="1">
    <source>
        <dbReference type="EMBL" id="GAH89673.1"/>
    </source>
</evidence>
<comment type="caution">
    <text evidence="1">The sequence shown here is derived from an EMBL/GenBank/DDBJ whole genome shotgun (WGS) entry which is preliminary data.</text>
</comment>
<organism evidence="1">
    <name type="scientific">marine sediment metagenome</name>
    <dbReference type="NCBI Taxonomy" id="412755"/>
    <lineage>
        <taxon>unclassified sequences</taxon>
        <taxon>metagenomes</taxon>
        <taxon>ecological metagenomes</taxon>
    </lineage>
</organism>
<proteinExistence type="predicted"/>
<gene>
    <name evidence="1" type="ORF">S03H2_56915</name>
</gene>
<sequence>LSLFVEVEGRIVDTNATYRDGSKITIMEMDFGRLLEDEGTFQRLLTVNPQSIEETKKLAKGSPGIKVEPADEVQVRFR</sequence>
<feature type="non-terminal residue" evidence="1">
    <location>
        <position position="1"/>
    </location>
</feature>
<dbReference type="AlphaFoldDB" id="X1L689"/>
<dbReference type="EMBL" id="BARU01036452">
    <property type="protein sequence ID" value="GAH89673.1"/>
    <property type="molecule type" value="Genomic_DNA"/>
</dbReference>
<reference evidence="1" key="1">
    <citation type="journal article" date="2014" name="Front. Microbiol.">
        <title>High frequency of phylogenetically diverse reductive dehalogenase-homologous genes in deep subseafloor sedimentary metagenomes.</title>
        <authorList>
            <person name="Kawai M."/>
            <person name="Futagami T."/>
            <person name="Toyoda A."/>
            <person name="Takaki Y."/>
            <person name="Nishi S."/>
            <person name="Hori S."/>
            <person name="Arai W."/>
            <person name="Tsubouchi T."/>
            <person name="Morono Y."/>
            <person name="Uchiyama I."/>
            <person name="Ito T."/>
            <person name="Fujiyama A."/>
            <person name="Inagaki F."/>
            <person name="Takami H."/>
        </authorList>
    </citation>
    <scope>NUCLEOTIDE SEQUENCE</scope>
    <source>
        <strain evidence="1">Expedition CK06-06</strain>
    </source>
</reference>
<name>X1L689_9ZZZZ</name>
<accession>X1L689</accession>